<reference evidence="1 2" key="1">
    <citation type="journal article" date="2018" name="Plant Biotechnol. Rep.">
        <title>Diversity and antifungal activity of endophytic bacteria associated with Panax ginseng seedlings.</title>
        <authorList>
            <person name="Park J.M."/>
            <person name="Hong C.E."/>
            <person name="Jo S.H."/>
        </authorList>
    </citation>
    <scope>NUCLEOTIDE SEQUENCE [LARGE SCALE GENOMIC DNA]</scope>
    <source>
        <strain evidence="1 2">PgKB38</strain>
    </source>
</reference>
<accession>A0A5M9J1N5</accession>
<dbReference type="Proteomes" id="UP000323425">
    <property type="component" value="Unassembled WGS sequence"/>
</dbReference>
<comment type="caution">
    <text evidence="1">The sequence shown here is derived from an EMBL/GenBank/DDBJ whole genome shotgun (WGS) entry which is preliminary data.</text>
</comment>
<organism evidence="1 2">
    <name type="scientific">Pseudomonas extremaustralis</name>
    <dbReference type="NCBI Taxonomy" id="359110"/>
    <lineage>
        <taxon>Bacteria</taxon>
        <taxon>Pseudomonadati</taxon>
        <taxon>Pseudomonadota</taxon>
        <taxon>Gammaproteobacteria</taxon>
        <taxon>Pseudomonadales</taxon>
        <taxon>Pseudomonadaceae</taxon>
        <taxon>Pseudomonas</taxon>
    </lineage>
</organism>
<sequence length="35" mass="3895">MKSVSDRLACGSLVYLFSDVDQIRCQASSYARIDP</sequence>
<proteinExistence type="predicted"/>
<protein>
    <submittedName>
        <fullName evidence="1">Uncharacterized protein</fullName>
    </submittedName>
</protein>
<evidence type="ECO:0000313" key="2">
    <source>
        <dbReference type="Proteomes" id="UP000323425"/>
    </source>
</evidence>
<evidence type="ECO:0000313" key="1">
    <source>
        <dbReference type="EMBL" id="KAA8562958.1"/>
    </source>
</evidence>
<dbReference type="AlphaFoldDB" id="A0A5M9J1N5"/>
<name>A0A5M9J1N5_9PSED</name>
<dbReference type="EMBL" id="VTFH01000001">
    <property type="protein sequence ID" value="KAA8562958.1"/>
    <property type="molecule type" value="Genomic_DNA"/>
</dbReference>
<gene>
    <name evidence="1" type="ORF">FX985_03025</name>
</gene>